<proteinExistence type="predicted"/>
<reference evidence="1" key="1">
    <citation type="journal article" date="2022" name="Int. J. Mol. Sci.">
        <title>Draft Genome of Tanacetum Coccineum: Genomic Comparison of Closely Related Tanacetum-Family Plants.</title>
        <authorList>
            <person name="Yamashiro T."/>
            <person name="Shiraishi A."/>
            <person name="Nakayama K."/>
            <person name="Satake H."/>
        </authorList>
    </citation>
    <scope>NUCLEOTIDE SEQUENCE</scope>
</reference>
<evidence type="ECO:0000313" key="1">
    <source>
        <dbReference type="EMBL" id="GJT71180.1"/>
    </source>
</evidence>
<dbReference type="Proteomes" id="UP001151760">
    <property type="component" value="Unassembled WGS sequence"/>
</dbReference>
<dbReference type="EMBL" id="BQNB010018146">
    <property type="protein sequence ID" value="GJT71180.1"/>
    <property type="molecule type" value="Genomic_DNA"/>
</dbReference>
<evidence type="ECO:0000313" key="2">
    <source>
        <dbReference type="Proteomes" id="UP001151760"/>
    </source>
</evidence>
<keyword evidence="2" id="KW-1185">Reference proteome</keyword>
<reference evidence="1" key="2">
    <citation type="submission" date="2022-01" db="EMBL/GenBank/DDBJ databases">
        <authorList>
            <person name="Yamashiro T."/>
            <person name="Shiraishi A."/>
            <person name="Satake H."/>
            <person name="Nakayama K."/>
        </authorList>
    </citation>
    <scope>NUCLEOTIDE SEQUENCE</scope>
</reference>
<name>A0ABQ5G6B1_9ASTR</name>
<protein>
    <submittedName>
        <fullName evidence="1">Uncharacterized protein</fullName>
    </submittedName>
</protein>
<accession>A0ABQ5G6B1</accession>
<gene>
    <name evidence="1" type="ORF">Tco_1030466</name>
</gene>
<organism evidence="1 2">
    <name type="scientific">Tanacetum coccineum</name>
    <dbReference type="NCBI Taxonomy" id="301880"/>
    <lineage>
        <taxon>Eukaryota</taxon>
        <taxon>Viridiplantae</taxon>
        <taxon>Streptophyta</taxon>
        <taxon>Embryophyta</taxon>
        <taxon>Tracheophyta</taxon>
        <taxon>Spermatophyta</taxon>
        <taxon>Magnoliopsida</taxon>
        <taxon>eudicotyledons</taxon>
        <taxon>Gunneridae</taxon>
        <taxon>Pentapetalae</taxon>
        <taxon>asterids</taxon>
        <taxon>campanulids</taxon>
        <taxon>Asterales</taxon>
        <taxon>Asteraceae</taxon>
        <taxon>Asteroideae</taxon>
        <taxon>Anthemideae</taxon>
        <taxon>Anthemidinae</taxon>
        <taxon>Tanacetum</taxon>
    </lineage>
</organism>
<comment type="caution">
    <text evidence="1">The sequence shown here is derived from an EMBL/GenBank/DDBJ whole genome shotgun (WGS) entry which is preliminary data.</text>
</comment>
<sequence length="204" mass="23577">MYNLGVIKNAGVGELEVEYFDIFQTRSELAYHTYLMCGPIPSIFLRNPIITEGYSSNLKVLCNMGNVHVEKAYIDLNSPLNVMTRMLYNWIMRRKLDPRENTNEGVNNFTEGIKDLEREHTKLVYLRKKEDKIRGVEYVMSKILGFYKECLELGPEYVTGIFDKGEVTKFFKENEKKIFSEAGDGVRIYPDGIVIFDEKKLGSS</sequence>